<evidence type="ECO:0000313" key="4">
    <source>
        <dbReference type="EMBL" id="KAF2903779.1"/>
    </source>
</evidence>
<dbReference type="AlphaFoldDB" id="A0A8K0GKV5"/>
<dbReference type="Pfam" id="PF21789">
    <property type="entry name" value="TNP-like_RNaseH_C"/>
    <property type="match status" value="1"/>
</dbReference>
<gene>
    <name evidence="4" type="ORF">ILUMI_02385</name>
</gene>
<dbReference type="InterPro" id="IPR048365">
    <property type="entry name" value="TNP-like_RNaseH_N"/>
</dbReference>
<evidence type="ECO:0008006" key="6">
    <source>
        <dbReference type="Google" id="ProtNLM"/>
    </source>
</evidence>
<dbReference type="Pfam" id="PF21788">
    <property type="entry name" value="TNP-like_GBD"/>
    <property type="match status" value="1"/>
</dbReference>
<sequence length="479" mass="54474">MDEKDRNCTLMFDEMSLNSGFYYLKDKQKIVGYEDLGHLGRTEKGANHALVFMVRGIRKFWKQTIAYYFTAHSISTISLKNIIVEIISNLQQIGLKVVATVCDQGTTNRAALSQLCAENKDRPSSYYFVVNENKAADLSHLKTVFELDQQRKFKLLPRLRQEYFNPADSYIKMKVKVAAQLLSHTAAAAIDTYTSVTSFLPSEAIFTAEFIELIDSLFDSLNSSHTNNLDGKKYRCVVTESSPHVELWSNLLVQIRNWKLFDKATGKERTNQYAFLDGWQTSIKSILYLWNTLKNDGFRFLCTRSLNQDPIENLFCNIRQHGIANTNPTCHQFTAALKTVVINNLAKPKNTSGNCEDDDCAQLINLSKFITVNNNEESENIVSECHDKFSDFTEVDVPIEESQALAYVSGYVLKKINISDCNTCQENLLAESVTPTHVYTSFKEYTDEQCLQYAADNIREEPVARQVRSSVGTSKKKRV</sequence>
<feature type="domain" description="Transposable element P transposase-like RNase H C-terminal" evidence="3">
    <location>
        <begin position="306"/>
        <end position="336"/>
    </location>
</feature>
<dbReference type="Pfam" id="PF21787">
    <property type="entry name" value="TNP-like_RNaseH_N"/>
    <property type="match status" value="1"/>
</dbReference>
<evidence type="ECO:0000259" key="2">
    <source>
        <dbReference type="Pfam" id="PF21788"/>
    </source>
</evidence>
<dbReference type="InterPro" id="IPR048367">
    <property type="entry name" value="TNP-like_RNaseH_C"/>
</dbReference>
<keyword evidence="5" id="KW-1185">Reference proteome</keyword>
<reference evidence="4" key="1">
    <citation type="submission" date="2019-08" db="EMBL/GenBank/DDBJ databases">
        <title>The genome of the North American firefly Photinus pyralis.</title>
        <authorList>
            <consortium name="Photinus pyralis genome working group"/>
            <person name="Fallon T.R."/>
            <person name="Sander Lower S.E."/>
            <person name="Weng J.-K."/>
        </authorList>
    </citation>
    <scope>NUCLEOTIDE SEQUENCE</scope>
    <source>
        <strain evidence="4">TRF0915ILg1</strain>
        <tissue evidence="4">Whole body</tissue>
    </source>
</reference>
<dbReference type="Proteomes" id="UP000801492">
    <property type="component" value="Unassembled WGS sequence"/>
</dbReference>
<protein>
    <recommendedName>
        <fullName evidence="6">Transposable element P transposase</fullName>
    </recommendedName>
</protein>
<dbReference type="OrthoDB" id="6768659at2759"/>
<evidence type="ECO:0000259" key="3">
    <source>
        <dbReference type="Pfam" id="PF21789"/>
    </source>
</evidence>
<accession>A0A8K0GKV5</accession>
<evidence type="ECO:0000313" key="5">
    <source>
        <dbReference type="Proteomes" id="UP000801492"/>
    </source>
</evidence>
<dbReference type="PANTHER" id="PTHR47577:SF2">
    <property type="entry name" value="THAP DOMAIN CONTAINING 9"/>
    <property type="match status" value="1"/>
</dbReference>
<dbReference type="EMBL" id="VTPC01000932">
    <property type="protein sequence ID" value="KAF2903779.1"/>
    <property type="molecule type" value="Genomic_DNA"/>
</dbReference>
<dbReference type="InterPro" id="IPR048366">
    <property type="entry name" value="TNP-like_GBD"/>
</dbReference>
<dbReference type="PANTHER" id="PTHR47577">
    <property type="entry name" value="THAP DOMAIN-CONTAINING PROTEIN 6"/>
    <property type="match status" value="1"/>
</dbReference>
<feature type="domain" description="Transposable element P transposase-like GTP-binding insertion" evidence="2">
    <location>
        <begin position="129"/>
        <end position="227"/>
    </location>
</feature>
<organism evidence="4 5">
    <name type="scientific">Ignelater luminosus</name>
    <name type="common">Cucubano</name>
    <name type="synonym">Pyrophorus luminosus</name>
    <dbReference type="NCBI Taxonomy" id="2038154"/>
    <lineage>
        <taxon>Eukaryota</taxon>
        <taxon>Metazoa</taxon>
        <taxon>Ecdysozoa</taxon>
        <taxon>Arthropoda</taxon>
        <taxon>Hexapoda</taxon>
        <taxon>Insecta</taxon>
        <taxon>Pterygota</taxon>
        <taxon>Neoptera</taxon>
        <taxon>Endopterygota</taxon>
        <taxon>Coleoptera</taxon>
        <taxon>Polyphaga</taxon>
        <taxon>Elateriformia</taxon>
        <taxon>Elateroidea</taxon>
        <taxon>Elateridae</taxon>
        <taxon>Agrypninae</taxon>
        <taxon>Pyrophorini</taxon>
        <taxon>Ignelater</taxon>
    </lineage>
</organism>
<name>A0A8K0GKV5_IGNLU</name>
<feature type="domain" description="Transposable element P transposase-like RNase H" evidence="1">
    <location>
        <begin position="2"/>
        <end position="115"/>
    </location>
</feature>
<proteinExistence type="predicted"/>
<comment type="caution">
    <text evidence="4">The sequence shown here is derived from an EMBL/GenBank/DDBJ whole genome shotgun (WGS) entry which is preliminary data.</text>
</comment>
<evidence type="ECO:0000259" key="1">
    <source>
        <dbReference type="Pfam" id="PF21787"/>
    </source>
</evidence>